<keyword evidence="3" id="KW-0720">Serine protease</keyword>
<dbReference type="EMBL" id="CP111012">
    <property type="protein sequence ID" value="WAQ93800.1"/>
    <property type="molecule type" value="Genomic_DNA"/>
</dbReference>
<name>A0ABY7DFK6_MYAAR</name>
<dbReference type="PROSITE" id="PS51829">
    <property type="entry name" value="P_HOMO_B"/>
    <property type="match status" value="1"/>
</dbReference>
<keyword evidence="1" id="KW-0645">Protease</keyword>
<organism evidence="6 7">
    <name type="scientific">Mya arenaria</name>
    <name type="common">Soft-shell clam</name>
    <dbReference type="NCBI Taxonomy" id="6604"/>
    <lineage>
        <taxon>Eukaryota</taxon>
        <taxon>Metazoa</taxon>
        <taxon>Spiralia</taxon>
        <taxon>Lophotrochozoa</taxon>
        <taxon>Mollusca</taxon>
        <taxon>Bivalvia</taxon>
        <taxon>Autobranchia</taxon>
        <taxon>Heteroconchia</taxon>
        <taxon>Euheterodonta</taxon>
        <taxon>Imparidentia</taxon>
        <taxon>Neoheterodontei</taxon>
        <taxon>Myida</taxon>
        <taxon>Myoidea</taxon>
        <taxon>Myidae</taxon>
        <taxon>Mya</taxon>
    </lineage>
</organism>
<dbReference type="SUPFAM" id="SSF49785">
    <property type="entry name" value="Galactose-binding domain-like"/>
    <property type="match status" value="1"/>
</dbReference>
<evidence type="ECO:0000259" key="5">
    <source>
        <dbReference type="PROSITE" id="PS51829"/>
    </source>
</evidence>
<dbReference type="InterPro" id="IPR008979">
    <property type="entry name" value="Galactose-bd-like_sf"/>
</dbReference>
<protein>
    <recommendedName>
        <fullName evidence="5">P/Homo B domain-containing protein</fullName>
    </recommendedName>
</protein>
<evidence type="ECO:0000313" key="7">
    <source>
        <dbReference type="Proteomes" id="UP001164746"/>
    </source>
</evidence>
<gene>
    <name evidence="6" type="ORF">MAR_006271</name>
</gene>
<keyword evidence="4" id="KW-0472">Membrane</keyword>
<keyword evidence="2" id="KW-0378">Hydrolase</keyword>
<sequence>MMSYGDIGCNSAQCIDKIEEVLFGIEFVYPEIYTLSLWVISPAGTVSVLADVKPKPNGKMKQNINTTFRSNQFWGENSVGKWHVHITCKIPKNMFSANYGCKVTKTRLIIYGTSETEGLSHQNLSTKSLSYPLTNFDFVPVMIQNSGIDIIMIATIVSVFLLITILFIVCRCKFGYCRILPK</sequence>
<dbReference type="Pfam" id="PF01483">
    <property type="entry name" value="P_proprotein"/>
    <property type="match status" value="1"/>
</dbReference>
<dbReference type="InterPro" id="IPR002884">
    <property type="entry name" value="P_dom"/>
</dbReference>
<evidence type="ECO:0000256" key="2">
    <source>
        <dbReference type="ARBA" id="ARBA00022801"/>
    </source>
</evidence>
<proteinExistence type="predicted"/>
<dbReference type="PANTHER" id="PTHR42884:SF14">
    <property type="entry name" value="NEUROENDOCRINE CONVERTASE 1"/>
    <property type="match status" value="1"/>
</dbReference>
<evidence type="ECO:0000256" key="1">
    <source>
        <dbReference type="ARBA" id="ARBA00022670"/>
    </source>
</evidence>
<feature type="domain" description="P/Homo B" evidence="5">
    <location>
        <begin position="1"/>
        <end position="116"/>
    </location>
</feature>
<dbReference type="Gene3D" id="2.60.120.260">
    <property type="entry name" value="Galactose-binding domain-like"/>
    <property type="match status" value="1"/>
</dbReference>
<keyword evidence="4" id="KW-0812">Transmembrane</keyword>
<accession>A0ABY7DFK6</accession>
<dbReference type="PANTHER" id="PTHR42884">
    <property type="entry name" value="PROPROTEIN CONVERTASE SUBTILISIN/KEXIN-RELATED"/>
    <property type="match status" value="1"/>
</dbReference>
<keyword evidence="7" id="KW-1185">Reference proteome</keyword>
<evidence type="ECO:0000256" key="3">
    <source>
        <dbReference type="ARBA" id="ARBA00022825"/>
    </source>
</evidence>
<dbReference type="Proteomes" id="UP001164746">
    <property type="component" value="Chromosome 1"/>
</dbReference>
<reference evidence="6" key="1">
    <citation type="submission" date="2022-11" db="EMBL/GenBank/DDBJ databases">
        <title>Centuries of genome instability and evolution in soft-shell clam transmissible cancer (bioRxiv).</title>
        <authorList>
            <person name="Hart S.F.M."/>
            <person name="Yonemitsu M.A."/>
            <person name="Giersch R.M."/>
            <person name="Beal B.F."/>
            <person name="Arriagada G."/>
            <person name="Davis B.W."/>
            <person name="Ostrander E.A."/>
            <person name="Goff S.P."/>
            <person name="Metzger M.J."/>
        </authorList>
    </citation>
    <scope>NUCLEOTIDE SEQUENCE</scope>
    <source>
        <strain evidence="6">MELC-2E11</strain>
        <tissue evidence="6">Siphon/mantle</tissue>
    </source>
</reference>
<feature type="non-terminal residue" evidence="6">
    <location>
        <position position="1"/>
    </location>
</feature>
<keyword evidence="4" id="KW-1133">Transmembrane helix</keyword>
<evidence type="ECO:0000313" key="6">
    <source>
        <dbReference type="EMBL" id="WAQ93800.1"/>
    </source>
</evidence>
<feature type="transmembrane region" description="Helical" evidence="4">
    <location>
        <begin position="150"/>
        <end position="169"/>
    </location>
</feature>
<evidence type="ECO:0000256" key="4">
    <source>
        <dbReference type="SAM" id="Phobius"/>
    </source>
</evidence>